<organism evidence="1">
    <name type="scientific">bioreactor metagenome</name>
    <dbReference type="NCBI Taxonomy" id="1076179"/>
    <lineage>
        <taxon>unclassified sequences</taxon>
        <taxon>metagenomes</taxon>
        <taxon>ecological metagenomes</taxon>
    </lineage>
</organism>
<evidence type="ECO:0000313" key="1">
    <source>
        <dbReference type="EMBL" id="MPN02584.1"/>
    </source>
</evidence>
<protein>
    <recommendedName>
        <fullName evidence="2">Periplasmic binding protein domain-containing protein</fullName>
    </recommendedName>
</protein>
<name>A0A645EPP4_9ZZZZ</name>
<comment type="caution">
    <text evidence="1">The sequence shown here is derived from an EMBL/GenBank/DDBJ whole genome shotgun (WGS) entry which is preliminary data.</text>
</comment>
<reference evidence="1" key="1">
    <citation type="submission" date="2019-08" db="EMBL/GenBank/DDBJ databases">
        <authorList>
            <person name="Kucharzyk K."/>
            <person name="Murdoch R.W."/>
            <person name="Higgins S."/>
            <person name="Loffler F."/>
        </authorList>
    </citation>
    <scope>NUCLEOTIDE SEQUENCE</scope>
</reference>
<proteinExistence type="predicted"/>
<dbReference type="SUPFAM" id="SSF53822">
    <property type="entry name" value="Periplasmic binding protein-like I"/>
    <property type="match status" value="1"/>
</dbReference>
<dbReference type="EMBL" id="VSSQ01048543">
    <property type="protein sequence ID" value="MPN02584.1"/>
    <property type="molecule type" value="Genomic_DNA"/>
</dbReference>
<sequence length="230" mass="25765">MVFFGVNDKFFNTVRDRRVDGIIVQDFNTDLNYVAKLLHCNLPLVLANVDYPFPAGIAAGWVRSDHEQLVADCMTRMIAHGCRRLAAVSCLPETCQPNLRLNQAFEAQLSTYRTQGVHGVLLNPDHPDWLKRLDACFREGGPATGILVDGTMFIEPIMAAARACGVTLELDRNFFVVESSTAEVGIWVHDSKQIGRRAWAMMNRMLNQEPGTAFEKIPFLLADDEILSHM</sequence>
<dbReference type="InterPro" id="IPR028082">
    <property type="entry name" value="Peripla_BP_I"/>
</dbReference>
<accession>A0A645EPP4</accession>
<dbReference type="Gene3D" id="3.40.50.2300">
    <property type="match status" value="2"/>
</dbReference>
<gene>
    <name evidence="1" type="ORF">SDC9_149800</name>
</gene>
<dbReference type="AlphaFoldDB" id="A0A645EPP4"/>
<evidence type="ECO:0008006" key="2">
    <source>
        <dbReference type="Google" id="ProtNLM"/>
    </source>
</evidence>